<keyword evidence="3" id="KW-1185">Reference proteome</keyword>
<evidence type="ECO:0000313" key="3">
    <source>
        <dbReference type="Proteomes" id="UP000652761"/>
    </source>
</evidence>
<evidence type="ECO:0000313" key="2">
    <source>
        <dbReference type="EMBL" id="MQL83891.1"/>
    </source>
</evidence>
<proteinExistence type="predicted"/>
<feature type="transmembrane region" description="Helical" evidence="1">
    <location>
        <begin position="32"/>
        <end position="57"/>
    </location>
</feature>
<feature type="non-terminal residue" evidence="2">
    <location>
        <position position="1"/>
    </location>
</feature>
<reference evidence="2" key="1">
    <citation type="submission" date="2017-07" db="EMBL/GenBank/DDBJ databases">
        <title>Taro Niue Genome Assembly and Annotation.</title>
        <authorList>
            <person name="Atibalentja N."/>
            <person name="Keating K."/>
            <person name="Fields C.J."/>
        </authorList>
    </citation>
    <scope>NUCLEOTIDE SEQUENCE</scope>
    <source>
        <strain evidence="2">Niue_2</strain>
        <tissue evidence="2">Leaf</tissue>
    </source>
</reference>
<keyword evidence="1" id="KW-0812">Transmembrane</keyword>
<dbReference type="Proteomes" id="UP000652761">
    <property type="component" value="Unassembled WGS sequence"/>
</dbReference>
<protein>
    <submittedName>
        <fullName evidence="2">Uncharacterized protein</fullName>
    </submittedName>
</protein>
<name>A0A843UKJ4_COLES</name>
<dbReference type="EMBL" id="NMUH01000724">
    <property type="protein sequence ID" value="MQL83891.1"/>
    <property type="molecule type" value="Genomic_DNA"/>
</dbReference>
<keyword evidence="1" id="KW-0472">Membrane</keyword>
<sequence>EVHHLVALCSGGGFSELFVVVLNGALVVLVEVLPGLACIASAVLLAVVFSLVVRIVWIVHSGEGSSQDHPLSLLAEVLPRIVAALSLCRDELSLLPVGLSALQSAWALPVKASCSWPCIWLLRWPACLVVHFQVFSAVLADFVCPHGSGGLLCSCARRALTDGSLVSVVVLGWLCFVWKCQSRVVVLPLACGRDSCLSPSSAFHRLLGVVVLYYGVVLPGCA</sequence>
<organism evidence="2 3">
    <name type="scientific">Colocasia esculenta</name>
    <name type="common">Wild taro</name>
    <name type="synonym">Arum esculentum</name>
    <dbReference type="NCBI Taxonomy" id="4460"/>
    <lineage>
        <taxon>Eukaryota</taxon>
        <taxon>Viridiplantae</taxon>
        <taxon>Streptophyta</taxon>
        <taxon>Embryophyta</taxon>
        <taxon>Tracheophyta</taxon>
        <taxon>Spermatophyta</taxon>
        <taxon>Magnoliopsida</taxon>
        <taxon>Liliopsida</taxon>
        <taxon>Araceae</taxon>
        <taxon>Aroideae</taxon>
        <taxon>Colocasieae</taxon>
        <taxon>Colocasia</taxon>
    </lineage>
</organism>
<evidence type="ECO:0000256" key="1">
    <source>
        <dbReference type="SAM" id="Phobius"/>
    </source>
</evidence>
<accession>A0A843UKJ4</accession>
<gene>
    <name evidence="2" type="ORF">Taro_016384</name>
</gene>
<comment type="caution">
    <text evidence="2">The sequence shown here is derived from an EMBL/GenBank/DDBJ whole genome shotgun (WGS) entry which is preliminary data.</text>
</comment>
<keyword evidence="1" id="KW-1133">Transmembrane helix</keyword>
<feature type="non-terminal residue" evidence="2">
    <location>
        <position position="222"/>
    </location>
</feature>
<dbReference type="AlphaFoldDB" id="A0A843UKJ4"/>
<feature type="transmembrane region" description="Helical" evidence="1">
    <location>
        <begin position="5"/>
        <end position="26"/>
    </location>
</feature>